<evidence type="ECO:0000256" key="6">
    <source>
        <dbReference type="ARBA" id="ARBA00023004"/>
    </source>
</evidence>
<keyword evidence="8" id="KW-0456">Lyase</keyword>
<dbReference type="GO" id="GO:0016829">
    <property type="term" value="F:lyase activity"/>
    <property type="evidence" value="ECO:0007669"/>
    <property type="project" value="UniProtKB-KW"/>
</dbReference>
<reference evidence="9" key="1">
    <citation type="journal article" date="2015" name="Proc. Natl. Acad. Sci. U.S.A.">
        <title>Networks of energetic and metabolic interactions define dynamics in microbial communities.</title>
        <authorList>
            <person name="Embree M."/>
            <person name="Liu J.K."/>
            <person name="Al-Bassam M.M."/>
            <person name="Zengler K."/>
        </authorList>
    </citation>
    <scope>NUCLEOTIDE SEQUENCE</scope>
</reference>
<dbReference type="Gene3D" id="6.10.250.620">
    <property type="match status" value="1"/>
</dbReference>
<dbReference type="AlphaFoldDB" id="A0A0W8F4P4"/>
<accession>A0A0W8F4P4</accession>
<comment type="caution">
    <text evidence="9">The sequence shown here is derived from an EMBL/GenBank/DDBJ whole genome shotgun (WGS) entry which is preliminary data.</text>
</comment>
<protein>
    <submittedName>
        <fullName evidence="9">Thiamin biosynthesis protein thic</fullName>
    </submittedName>
</protein>
<comment type="cofactor">
    <cofactor evidence="1">
        <name>[4Fe-4S] cluster</name>
        <dbReference type="ChEBI" id="CHEBI:49883"/>
    </cofactor>
</comment>
<dbReference type="NCBIfam" id="NF009895">
    <property type="entry name" value="PRK13352.1"/>
    <property type="match status" value="1"/>
</dbReference>
<dbReference type="GO" id="GO:0051539">
    <property type="term" value="F:4 iron, 4 sulfur cluster binding"/>
    <property type="evidence" value="ECO:0007669"/>
    <property type="project" value="UniProtKB-KW"/>
</dbReference>
<evidence type="ECO:0000313" key="9">
    <source>
        <dbReference type="EMBL" id="KUG15793.1"/>
    </source>
</evidence>
<dbReference type="Pfam" id="PF01964">
    <property type="entry name" value="ThiC_Rad_SAM"/>
    <property type="match status" value="1"/>
</dbReference>
<keyword evidence="6" id="KW-0408">Iron</keyword>
<evidence type="ECO:0000256" key="2">
    <source>
        <dbReference type="ARBA" id="ARBA00022485"/>
    </source>
</evidence>
<evidence type="ECO:0000256" key="7">
    <source>
        <dbReference type="ARBA" id="ARBA00023014"/>
    </source>
</evidence>
<organism evidence="9">
    <name type="scientific">hydrocarbon metagenome</name>
    <dbReference type="NCBI Taxonomy" id="938273"/>
    <lineage>
        <taxon>unclassified sequences</taxon>
        <taxon>metagenomes</taxon>
        <taxon>ecological metagenomes</taxon>
    </lineage>
</organism>
<dbReference type="GO" id="GO:0009228">
    <property type="term" value="P:thiamine biosynthetic process"/>
    <property type="evidence" value="ECO:0007669"/>
    <property type="project" value="InterPro"/>
</dbReference>
<evidence type="ECO:0000256" key="8">
    <source>
        <dbReference type="ARBA" id="ARBA00023239"/>
    </source>
</evidence>
<keyword evidence="3" id="KW-0949">S-adenosyl-L-methionine</keyword>
<keyword evidence="4" id="KW-0479">Metal-binding</keyword>
<name>A0A0W8F4P4_9ZZZZ</name>
<proteinExistence type="predicted"/>
<dbReference type="InterPro" id="IPR002817">
    <property type="entry name" value="ThiC/BzaA/B"/>
</dbReference>
<dbReference type="InterPro" id="IPR038521">
    <property type="entry name" value="ThiC/Bza_core_dom"/>
</dbReference>
<dbReference type="PANTHER" id="PTHR30557">
    <property type="entry name" value="THIAMINE BIOSYNTHESIS PROTEIN THIC"/>
    <property type="match status" value="1"/>
</dbReference>
<evidence type="ECO:0000256" key="1">
    <source>
        <dbReference type="ARBA" id="ARBA00001966"/>
    </source>
</evidence>
<keyword evidence="7" id="KW-0411">Iron-sulfur</keyword>
<sequence length="414" mass="44418">MKTETEAARDGAITERVKLVATAEGMDPEILAGRVAKGRVVIMHREARAVGIGEGLTTKVNVNIGTSPVCCNPDEEVEKARIAERYGADTLSDLSMGGDIPGIRRRIAAVTTLPLTTVPAYQAVVMTGLENLTTDDLIHTIRLQAEEGVSSVVLHMLSRKTLELVQKTPRILGVVSKGGSLMAAHMILGECENPYLTCFDEILSILRKHDIVLSLGNTMRSGCIADARDRLQLAEMRENSALASRAHEEGVQIIIEGVGGHVHASRIPGYIRAYKRKSRFPLFVAGPLPTDIAMGYDHIAGCTGASIAAGAGADYLCYLTPAEHIGLPTPAQVKEGLIAFRIAAHIGDTIKYQNGERDDALARRRAALDWKGQAALALDPETAGIDNPEGMPCSMCGPYCAIRIMRESGSTMKQ</sequence>
<dbReference type="PANTHER" id="PTHR30557:SF1">
    <property type="entry name" value="PHOSPHOMETHYLPYRIMIDINE SYNTHASE, CHLOROPLASTIC"/>
    <property type="match status" value="1"/>
</dbReference>
<evidence type="ECO:0000256" key="4">
    <source>
        <dbReference type="ARBA" id="ARBA00022723"/>
    </source>
</evidence>
<dbReference type="EMBL" id="LNQE01001531">
    <property type="protein sequence ID" value="KUG15793.1"/>
    <property type="molecule type" value="Genomic_DNA"/>
</dbReference>
<evidence type="ECO:0000256" key="3">
    <source>
        <dbReference type="ARBA" id="ARBA00022691"/>
    </source>
</evidence>
<keyword evidence="2" id="KW-0004">4Fe-4S</keyword>
<gene>
    <name evidence="9" type="ORF">ASZ90_014546</name>
</gene>
<keyword evidence="5" id="KW-0862">Zinc</keyword>
<evidence type="ECO:0000256" key="5">
    <source>
        <dbReference type="ARBA" id="ARBA00022833"/>
    </source>
</evidence>
<dbReference type="GO" id="GO:0046872">
    <property type="term" value="F:metal ion binding"/>
    <property type="evidence" value="ECO:0007669"/>
    <property type="project" value="UniProtKB-KW"/>
</dbReference>
<dbReference type="Gene3D" id="3.20.20.540">
    <property type="entry name" value="Radical SAM ThiC family, central domain"/>
    <property type="match status" value="1"/>
</dbReference>